<evidence type="ECO:0000256" key="2">
    <source>
        <dbReference type="ARBA" id="ARBA00007577"/>
    </source>
</evidence>
<dbReference type="Pfam" id="PF00664">
    <property type="entry name" value="ABC_membrane"/>
    <property type="match status" value="2"/>
</dbReference>
<reference evidence="11" key="1">
    <citation type="submission" date="2020-09" db="EMBL/GenBank/DDBJ databases">
        <authorList>
            <person name="Kikuchi T."/>
        </authorList>
    </citation>
    <scope>NUCLEOTIDE SEQUENCE</scope>
    <source>
        <strain evidence="11">Ka4C1</strain>
    </source>
</reference>
<dbReference type="InterPro" id="IPR003439">
    <property type="entry name" value="ABC_transporter-like_ATP-bd"/>
</dbReference>
<feature type="transmembrane region" description="Helical" evidence="8">
    <location>
        <begin position="858"/>
        <end position="874"/>
    </location>
</feature>
<feature type="transmembrane region" description="Helical" evidence="8">
    <location>
        <begin position="705"/>
        <end position="730"/>
    </location>
</feature>
<dbReference type="FunFam" id="3.40.50.300:FF:002283">
    <property type="entry name" value="p-GlycoProtein related"/>
    <property type="match status" value="1"/>
</dbReference>
<evidence type="ECO:0000256" key="3">
    <source>
        <dbReference type="ARBA" id="ARBA00022692"/>
    </source>
</evidence>
<dbReference type="GO" id="GO:0005524">
    <property type="term" value="F:ATP binding"/>
    <property type="evidence" value="ECO:0007669"/>
    <property type="project" value="UniProtKB-KW"/>
</dbReference>
<comment type="caution">
    <text evidence="11">The sequence shown here is derived from an EMBL/GenBank/DDBJ whole genome shotgun (WGS) entry which is preliminary data.</text>
</comment>
<dbReference type="GO" id="GO:0016887">
    <property type="term" value="F:ATP hydrolysis activity"/>
    <property type="evidence" value="ECO:0007669"/>
    <property type="project" value="InterPro"/>
</dbReference>
<feature type="transmembrane region" description="Helical" evidence="8">
    <location>
        <begin position="220"/>
        <end position="238"/>
    </location>
</feature>
<feature type="domain" description="ABC transporter" evidence="9">
    <location>
        <begin position="394"/>
        <end position="630"/>
    </location>
</feature>
<sequence>MGEKNGKSKLPEKSTDFVDDGVYRQTGVEKWVNTLLCRGDLAKESFQAKPVGVLDLFKYAEEHDRLLILIGLTSSIITGAVQALVAVMAGKLATALIESDQGKITKDEMWDRGFFMVKMNICVGVIVIATSLITNYCFKLAAKNIAAHLRSRFIKSILRQDAQWFDQQKFGALNTQLNDNISRIHDGIGDKVGLLIRCMCQLIVTLIVCFVIDWRITASMIVSAPLSCLIMSSMARMISSSTAKQLPLLDKSGAILQETIMNVKTVQSCNGQQEMIKKYHDSLLAARIHGILIGVWQGLFDGMFFVVIYVFFAIGLVYGGYLYYMDEIASGDVFIITTMLTMSVYFVGFISPHIMSVFKARVSAAIIYQQIERIPDIDCYNDYGEELPNCKGHIKFEDVKFAYPNRKDRQVLKGVTWEARPSETVALVGHSGCGKSTSISLLTRLYDVTAGKITIDGVDIRNLKITTLRQIIGIVQQEPVLFNGSIFENIKLGDDSITMDKAERACRMANAHDFIQKLEHGYNTNIGSGEIQLSGGQKQRIAIARAIVNNPPILLLDEATSALDAESEIHVQQALKHATQGRTTIVIAHRLSTLRDVQKIIVYDSGAVVEIGSHVELSEKEGGLYSSLVKHQQFKSVDKEQTNEEPMVMKRKETLRGSSLMSRDSVSVPDLGAEIAAEEPEYTDRKPRYGLLTLYKNCQGEYVKFITGAIFCCVRGMELVFYVVGLTLLFDAFRNKEVPWEQFAVGLELVGWFNVALGFYALIAILGSLAFLNWAGENVLIKLKVRALSTILSQGAAYFDRPQTSPPKLVQRITNDSLNCKAAMDIRLYHVLNNAFCTFMQFIVTFAMSWHIGVVGTILYIAILAVLGCMARMMQDGIRAVQKRDDSPKLAVEIIENTKTIQLLTREKYFAEKYDQSLEAPESEEKKVIWADSVTFSITQSAMYLSDVICYSCALWMIYYWDADVTRMFMACNTMSTMSWSILFISISLVEMMHAAPATNSLFSIFGEDLCVDANEEYGETPKVMGNVVAEKVFFSYPTRPDITVTNGLNVKALAGETIALVGPSGGGKSTIINLLQRFYEPKSGNVSVDGNAINSFKLSYLRSEMALVGQEPVLFSGTIYENATLGMEDVDPHWVMEAFELANAKKFIENLPEGYDTEVGEKGAQLSGGQKQRVAIARALVRRPKILLLDEATSALDAESERAVQQALDTAASGRTCITIAHRLSSIQHADKIYFISNGRVTEVGTHAELMNADGAYADMIRKQDLQSTAEN</sequence>
<dbReference type="SMR" id="A0A7I8X3K0"/>
<protein>
    <submittedName>
        <fullName evidence="11">(pine wood nematode) hypothetical protein</fullName>
    </submittedName>
</protein>
<dbReference type="PANTHER" id="PTHR43394:SF27">
    <property type="entry name" value="ATP-DEPENDENT TRANSLOCASE ABCB1-LIKE"/>
    <property type="match status" value="1"/>
</dbReference>
<proteinExistence type="inferred from homology"/>
<comment type="similarity">
    <text evidence="2">Belongs to the ABC transporter superfamily. ABCB family. Multidrug resistance exporter (TC 3.A.1.201) subfamily.</text>
</comment>
<dbReference type="InterPro" id="IPR003593">
    <property type="entry name" value="AAA+_ATPase"/>
</dbReference>
<feature type="transmembrane region" description="Helical" evidence="8">
    <location>
        <begin position="831"/>
        <end position="852"/>
    </location>
</feature>
<keyword evidence="4" id="KW-0547">Nucleotide-binding</keyword>
<dbReference type="Proteomes" id="UP000582659">
    <property type="component" value="Unassembled WGS sequence"/>
</dbReference>
<dbReference type="InterPro" id="IPR036640">
    <property type="entry name" value="ABC1_TM_sf"/>
</dbReference>
<keyword evidence="12" id="KW-1185">Reference proteome</keyword>
<gene>
    <name evidence="11" type="ORF">BXYJ_LOCUS13618</name>
</gene>
<organism evidence="11 12">
    <name type="scientific">Bursaphelenchus xylophilus</name>
    <name type="common">Pinewood nematode worm</name>
    <name type="synonym">Aphelenchoides xylophilus</name>
    <dbReference type="NCBI Taxonomy" id="6326"/>
    <lineage>
        <taxon>Eukaryota</taxon>
        <taxon>Metazoa</taxon>
        <taxon>Ecdysozoa</taxon>
        <taxon>Nematoda</taxon>
        <taxon>Chromadorea</taxon>
        <taxon>Rhabditida</taxon>
        <taxon>Tylenchina</taxon>
        <taxon>Tylenchomorpha</taxon>
        <taxon>Aphelenchoidea</taxon>
        <taxon>Aphelenchoididae</taxon>
        <taxon>Bursaphelenchus</taxon>
    </lineage>
</organism>
<dbReference type="GO" id="GO:0090374">
    <property type="term" value="P:oligopeptide export from mitochondrion"/>
    <property type="evidence" value="ECO:0007669"/>
    <property type="project" value="TreeGrafter"/>
</dbReference>
<dbReference type="PROSITE" id="PS00211">
    <property type="entry name" value="ABC_TRANSPORTER_1"/>
    <property type="match status" value="2"/>
</dbReference>
<evidence type="ECO:0000256" key="5">
    <source>
        <dbReference type="ARBA" id="ARBA00022840"/>
    </source>
</evidence>
<comment type="subcellular location">
    <subcellularLocation>
        <location evidence="1">Membrane</location>
        <topology evidence="1">Multi-pass membrane protein</topology>
    </subcellularLocation>
</comment>
<dbReference type="CDD" id="cd03249">
    <property type="entry name" value="ABC_MTABC3_MDL1_MDL2"/>
    <property type="match status" value="2"/>
</dbReference>
<feature type="domain" description="ABC transmembrane type-1" evidence="10">
    <location>
        <begin position="69"/>
        <end position="359"/>
    </location>
</feature>
<feature type="domain" description="ABC transmembrane type-1" evidence="10">
    <location>
        <begin position="755"/>
        <end position="994"/>
    </location>
</feature>
<feature type="transmembrane region" description="Helical" evidence="8">
    <location>
        <begin position="333"/>
        <end position="351"/>
    </location>
</feature>
<dbReference type="GO" id="GO:0015421">
    <property type="term" value="F:ABC-type oligopeptide transporter activity"/>
    <property type="evidence" value="ECO:0007669"/>
    <property type="project" value="TreeGrafter"/>
</dbReference>
<feature type="transmembrane region" description="Helical" evidence="8">
    <location>
        <begin position="299"/>
        <end position="321"/>
    </location>
</feature>
<dbReference type="InterPro" id="IPR039421">
    <property type="entry name" value="Type_1_exporter"/>
</dbReference>
<feature type="domain" description="ABC transporter" evidence="9">
    <location>
        <begin position="1028"/>
        <end position="1264"/>
    </location>
</feature>
<feature type="transmembrane region" description="Helical" evidence="8">
    <location>
        <begin position="967"/>
        <end position="990"/>
    </location>
</feature>
<dbReference type="PROSITE" id="PS50893">
    <property type="entry name" value="ABC_TRANSPORTER_2"/>
    <property type="match status" value="2"/>
</dbReference>
<dbReference type="EMBL" id="CAJFCV020000006">
    <property type="protein sequence ID" value="CAG9128759.1"/>
    <property type="molecule type" value="Genomic_DNA"/>
</dbReference>
<evidence type="ECO:0000256" key="6">
    <source>
        <dbReference type="ARBA" id="ARBA00022989"/>
    </source>
</evidence>
<evidence type="ECO:0000256" key="1">
    <source>
        <dbReference type="ARBA" id="ARBA00004141"/>
    </source>
</evidence>
<dbReference type="Pfam" id="PF00005">
    <property type="entry name" value="ABC_tran"/>
    <property type="match status" value="2"/>
</dbReference>
<dbReference type="AlphaFoldDB" id="A0A7I8X3K0"/>
<dbReference type="PROSITE" id="PS50929">
    <property type="entry name" value="ABC_TM1F"/>
    <property type="match status" value="2"/>
</dbReference>
<accession>A0A7I8X3K0</accession>
<evidence type="ECO:0000313" key="12">
    <source>
        <dbReference type="Proteomes" id="UP000659654"/>
    </source>
</evidence>
<dbReference type="InterPro" id="IPR017871">
    <property type="entry name" value="ABC_transporter-like_CS"/>
</dbReference>
<dbReference type="SUPFAM" id="SSF90123">
    <property type="entry name" value="ABC transporter transmembrane region"/>
    <property type="match status" value="2"/>
</dbReference>
<keyword evidence="3 8" id="KW-0812">Transmembrane</keyword>
<dbReference type="Gene3D" id="3.40.50.300">
    <property type="entry name" value="P-loop containing nucleotide triphosphate hydrolases"/>
    <property type="match status" value="2"/>
</dbReference>
<dbReference type="CDD" id="cd18577">
    <property type="entry name" value="ABC_6TM_Pgp_ABCB1_D1_like"/>
    <property type="match status" value="1"/>
</dbReference>
<dbReference type="GO" id="GO:0005743">
    <property type="term" value="C:mitochondrial inner membrane"/>
    <property type="evidence" value="ECO:0007669"/>
    <property type="project" value="TreeGrafter"/>
</dbReference>
<feature type="transmembrane region" description="Helical" evidence="8">
    <location>
        <begin position="750"/>
        <end position="774"/>
    </location>
</feature>
<evidence type="ECO:0000313" key="11">
    <source>
        <dbReference type="EMBL" id="CAD5233527.1"/>
    </source>
</evidence>
<evidence type="ECO:0000259" key="9">
    <source>
        <dbReference type="PROSITE" id="PS50893"/>
    </source>
</evidence>
<dbReference type="Gene3D" id="1.20.1560.10">
    <property type="entry name" value="ABC transporter type 1, transmembrane domain"/>
    <property type="match status" value="1"/>
</dbReference>
<dbReference type="EMBL" id="CAJFDI010000006">
    <property type="protein sequence ID" value="CAD5233527.1"/>
    <property type="molecule type" value="Genomic_DNA"/>
</dbReference>
<name>A0A7I8X3K0_BURXY</name>
<dbReference type="PANTHER" id="PTHR43394">
    <property type="entry name" value="ATP-DEPENDENT PERMEASE MDL1, MITOCHONDRIAL"/>
    <property type="match status" value="1"/>
</dbReference>
<dbReference type="InterPro" id="IPR011527">
    <property type="entry name" value="ABC1_TM_dom"/>
</dbReference>
<dbReference type="FunFam" id="3.40.50.300:FF:001797">
    <property type="entry name" value="ABC transporter, putative"/>
    <property type="match status" value="1"/>
</dbReference>
<dbReference type="InterPro" id="IPR027417">
    <property type="entry name" value="P-loop_NTPase"/>
</dbReference>
<feature type="transmembrane region" description="Helical" evidence="8">
    <location>
        <begin position="194"/>
        <end position="214"/>
    </location>
</feature>
<feature type="transmembrane region" description="Helical" evidence="8">
    <location>
        <begin position="113"/>
        <end position="138"/>
    </location>
</feature>
<keyword evidence="6 8" id="KW-1133">Transmembrane helix</keyword>
<dbReference type="SMART" id="SM00382">
    <property type="entry name" value="AAA"/>
    <property type="match status" value="2"/>
</dbReference>
<dbReference type="Proteomes" id="UP000659654">
    <property type="component" value="Unassembled WGS sequence"/>
</dbReference>
<dbReference type="OrthoDB" id="6500128at2759"/>
<dbReference type="SUPFAM" id="SSF52540">
    <property type="entry name" value="P-loop containing nucleoside triphosphate hydrolases"/>
    <property type="match status" value="2"/>
</dbReference>
<feature type="transmembrane region" description="Helical" evidence="8">
    <location>
        <begin position="66"/>
        <end position="93"/>
    </location>
</feature>
<keyword evidence="7 8" id="KW-0472">Membrane</keyword>
<evidence type="ECO:0000259" key="10">
    <source>
        <dbReference type="PROSITE" id="PS50929"/>
    </source>
</evidence>
<keyword evidence="5" id="KW-0067">ATP-binding</keyword>
<evidence type="ECO:0000256" key="8">
    <source>
        <dbReference type="SAM" id="Phobius"/>
    </source>
</evidence>
<evidence type="ECO:0000256" key="7">
    <source>
        <dbReference type="ARBA" id="ARBA00023136"/>
    </source>
</evidence>
<evidence type="ECO:0000256" key="4">
    <source>
        <dbReference type="ARBA" id="ARBA00022741"/>
    </source>
</evidence>